<accession>A0ABV6JA07</accession>
<proteinExistence type="predicted"/>
<evidence type="ECO:0000313" key="2">
    <source>
        <dbReference type="Proteomes" id="UP001589818"/>
    </source>
</evidence>
<dbReference type="Proteomes" id="UP001589818">
    <property type="component" value="Unassembled WGS sequence"/>
</dbReference>
<keyword evidence="2" id="KW-1185">Reference proteome</keyword>
<dbReference type="InterPro" id="IPR025716">
    <property type="entry name" value="Post-transcriptional_regulator"/>
</dbReference>
<dbReference type="Pfam" id="PF13797">
    <property type="entry name" value="Post_transc_reg"/>
    <property type="match status" value="1"/>
</dbReference>
<gene>
    <name evidence="1" type="ORF">ACFFJ8_15130</name>
</gene>
<protein>
    <submittedName>
        <fullName evidence="1">Post-transcriptional regulator</fullName>
    </submittedName>
</protein>
<reference evidence="1 2" key="1">
    <citation type="submission" date="2024-09" db="EMBL/GenBank/DDBJ databases">
        <authorList>
            <person name="Sun Q."/>
            <person name="Mori K."/>
        </authorList>
    </citation>
    <scope>NUCLEOTIDE SEQUENCE [LARGE SCALE GENOMIC DNA]</scope>
    <source>
        <strain evidence="1 2">CCM 4839</strain>
    </source>
</reference>
<dbReference type="EMBL" id="JBHLVF010000023">
    <property type="protein sequence ID" value="MFC0392703.1"/>
    <property type="molecule type" value="Genomic_DNA"/>
</dbReference>
<name>A0ABV6JA07_9BACL</name>
<dbReference type="RefSeq" id="WP_204818858.1">
    <property type="nucleotide sequence ID" value="NZ_JANHOF010000005.1"/>
</dbReference>
<comment type="caution">
    <text evidence="1">The sequence shown here is derived from an EMBL/GenBank/DDBJ whole genome shotgun (WGS) entry which is preliminary data.</text>
</comment>
<evidence type="ECO:0000313" key="1">
    <source>
        <dbReference type="EMBL" id="MFC0392703.1"/>
    </source>
</evidence>
<sequence>MTEEEWLQTIETLCESKVEEFKLVGYEHVTAKEVWECVSSKYAKTGEPAMHEVVNDILSLKVMKFMNFMTISAYRGTHF</sequence>
<organism evidence="1 2">
    <name type="scientific">Paenibacillus mendelii</name>
    <dbReference type="NCBI Taxonomy" id="206163"/>
    <lineage>
        <taxon>Bacteria</taxon>
        <taxon>Bacillati</taxon>
        <taxon>Bacillota</taxon>
        <taxon>Bacilli</taxon>
        <taxon>Bacillales</taxon>
        <taxon>Paenibacillaceae</taxon>
        <taxon>Paenibacillus</taxon>
    </lineage>
</organism>